<evidence type="ECO:0000313" key="2">
    <source>
        <dbReference type="EMBL" id="RCL74383.1"/>
    </source>
</evidence>
<reference evidence="2 3" key="1">
    <citation type="journal article" date="2018" name="Microbiome">
        <title>Fine metagenomic profile of the Mediterranean stratified and mixed water columns revealed by assembly and recruitment.</title>
        <authorList>
            <person name="Haro-Moreno J.M."/>
            <person name="Lopez-Perez M."/>
            <person name="De La Torre J.R."/>
            <person name="Picazo A."/>
            <person name="Camacho A."/>
            <person name="Rodriguez-Valera F."/>
        </authorList>
    </citation>
    <scope>NUCLEOTIDE SEQUENCE [LARGE SCALE GENOMIC DNA]</scope>
    <source>
        <strain evidence="2">MED-G57</strain>
    </source>
</reference>
<comment type="caution">
    <text evidence="2">The sequence shown here is derived from an EMBL/GenBank/DDBJ whole genome shotgun (WGS) entry which is preliminary data.</text>
</comment>
<name>A0A368DSX9_9PROT</name>
<keyword evidence="1" id="KW-1133">Transmembrane helix</keyword>
<dbReference type="Proteomes" id="UP000253570">
    <property type="component" value="Unassembled WGS sequence"/>
</dbReference>
<dbReference type="AlphaFoldDB" id="A0A368DSX9"/>
<organism evidence="2 3">
    <name type="scientific">PS1 clade bacterium</name>
    <dbReference type="NCBI Taxonomy" id="2175152"/>
    <lineage>
        <taxon>Bacteria</taxon>
        <taxon>Pseudomonadati</taxon>
        <taxon>Pseudomonadota</taxon>
        <taxon>Alphaproteobacteria</taxon>
        <taxon>PS1 clade</taxon>
    </lineage>
</organism>
<gene>
    <name evidence="2" type="ORF">DBW71_01260</name>
</gene>
<accession>A0A368DSX9</accession>
<protein>
    <submittedName>
        <fullName evidence="2">Uncharacterized protein</fullName>
    </submittedName>
</protein>
<dbReference type="EMBL" id="QOQD01000002">
    <property type="protein sequence ID" value="RCL74383.1"/>
    <property type="molecule type" value="Genomic_DNA"/>
</dbReference>
<sequence length="71" mass="7294">MFSSLNGMLKSGIEVALVLVGLGVVLQILFPDALAFINADVAGNLIDLINQFSGAGLIGVIAALIVVNQLK</sequence>
<evidence type="ECO:0000313" key="3">
    <source>
        <dbReference type="Proteomes" id="UP000253570"/>
    </source>
</evidence>
<feature type="transmembrane region" description="Helical" evidence="1">
    <location>
        <begin position="51"/>
        <end position="70"/>
    </location>
</feature>
<proteinExistence type="predicted"/>
<evidence type="ECO:0000256" key="1">
    <source>
        <dbReference type="SAM" id="Phobius"/>
    </source>
</evidence>
<keyword evidence="1" id="KW-0812">Transmembrane</keyword>
<keyword evidence="1" id="KW-0472">Membrane</keyword>